<dbReference type="GO" id="GO:0008270">
    <property type="term" value="F:zinc ion binding"/>
    <property type="evidence" value="ECO:0007669"/>
    <property type="project" value="UniProtKB-KW"/>
</dbReference>
<gene>
    <name evidence="6" type="ORF">BDV95DRAFT_603866</name>
</gene>
<keyword evidence="7" id="KW-1185">Reference proteome</keyword>
<dbReference type="SUPFAM" id="SSF57850">
    <property type="entry name" value="RING/U-box"/>
    <property type="match status" value="1"/>
</dbReference>
<dbReference type="Pfam" id="PF13639">
    <property type="entry name" value="zf-RING_2"/>
    <property type="match status" value="1"/>
</dbReference>
<evidence type="ECO:0000256" key="3">
    <source>
        <dbReference type="SAM" id="Coils"/>
    </source>
</evidence>
<keyword evidence="1" id="KW-0862">Zinc</keyword>
<accession>A0A7C8MA51</accession>
<sequence length="375" mass="41628">MSNNSDLITVQESVTKIYECQARLYDAMDRFVAFTAQAQLRLFLQSKMNSEMTGQPAQEVQIFDATEQLTEIMGGSPRILSTISICGYDNHKNHEMWLAQQNNEVLKEVLVWLNEDEAGLHEWVDLKAMAQNKSVVDEYFFDERYRDEAGLREWAGLETVAQKKSFFDEFVRAAPARHESISLELEKAEEGLEEAENAHLQAVEVEWTLSEPRRAAAQAESKAKAGAEALALVESFEQVDIATIPAEDMRCPICLLDFGNVDEELPATDGAATEPNDEVSNNPVRTPCGHLFGKSCLVEIFETVKALCPICRTKLRPALEVAPTTVLPAAFEVAPTTALPPAVEVAQTTVLRADLGLSQTTLARPAHEETVDHDY</sequence>
<keyword evidence="1" id="KW-0863">Zinc-finger</keyword>
<dbReference type="EMBL" id="JAADJZ010000005">
    <property type="protein sequence ID" value="KAF2875100.1"/>
    <property type="molecule type" value="Genomic_DNA"/>
</dbReference>
<dbReference type="PROSITE" id="PS50089">
    <property type="entry name" value="ZF_RING_2"/>
    <property type="match status" value="1"/>
</dbReference>
<feature type="domain" description="RING-type" evidence="4">
    <location>
        <begin position="251"/>
        <end position="312"/>
    </location>
</feature>
<feature type="coiled-coil region" evidence="3">
    <location>
        <begin position="178"/>
        <end position="205"/>
    </location>
</feature>
<dbReference type="GO" id="GO:0061630">
    <property type="term" value="F:ubiquitin protein ligase activity"/>
    <property type="evidence" value="ECO:0007669"/>
    <property type="project" value="InterPro"/>
</dbReference>
<dbReference type="PROSITE" id="PS51867">
    <property type="entry name" value="ZF_RING_GID"/>
    <property type="match status" value="1"/>
</dbReference>
<protein>
    <submittedName>
        <fullName evidence="6">Uncharacterized protein</fullName>
    </submittedName>
</protein>
<name>A0A7C8MA51_9PLEO</name>
<feature type="domain" description="RING-Gid-type" evidence="5">
    <location>
        <begin position="251"/>
        <end position="311"/>
    </location>
</feature>
<evidence type="ECO:0000313" key="7">
    <source>
        <dbReference type="Proteomes" id="UP000481861"/>
    </source>
</evidence>
<dbReference type="Gene3D" id="3.30.40.10">
    <property type="entry name" value="Zinc/RING finger domain, C3HC4 (zinc finger)"/>
    <property type="match status" value="1"/>
</dbReference>
<organism evidence="6 7">
    <name type="scientific">Massariosphaeria phaeospora</name>
    <dbReference type="NCBI Taxonomy" id="100035"/>
    <lineage>
        <taxon>Eukaryota</taxon>
        <taxon>Fungi</taxon>
        <taxon>Dikarya</taxon>
        <taxon>Ascomycota</taxon>
        <taxon>Pezizomycotina</taxon>
        <taxon>Dothideomycetes</taxon>
        <taxon>Pleosporomycetidae</taxon>
        <taxon>Pleosporales</taxon>
        <taxon>Pleosporales incertae sedis</taxon>
        <taxon>Massariosphaeria</taxon>
    </lineage>
</organism>
<proteinExistence type="predicted"/>
<evidence type="ECO:0000259" key="5">
    <source>
        <dbReference type="PROSITE" id="PS51867"/>
    </source>
</evidence>
<feature type="zinc finger region" description="RING-Gid-type" evidence="2">
    <location>
        <begin position="251"/>
        <end position="311"/>
    </location>
</feature>
<evidence type="ECO:0000313" key="6">
    <source>
        <dbReference type="EMBL" id="KAF2875100.1"/>
    </source>
</evidence>
<dbReference type="OrthoDB" id="5396564at2759"/>
<keyword evidence="1" id="KW-0479">Metal-binding</keyword>
<dbReference type="SMART" id="SM00184">
    <property type="entry name" value="RING"/>
    <property type="match status" value="1"/>
</dbReference>
<keyword evidence="3" id="KW-0175">Coiled coil</keyword>
<comment type="caution">
    <text evidence="6">The sequence shown here is derived from an EMBL/GenBank/DDBJ whole genome shotgun (WGS) entry which is preliminary data.</text>
</comment>
<dbReference type="AlphaFoldDB" id="A0A7C8MA51"/>
<reference evidence="6 7" key="1">
    <citation type="submission" date="2020-01" db="EMBL/GenBank/DDBJ databases">
        <authorList>
            <consortium name="DOE Joint Genome Institute"/>
            <person name="Haridas S."/>
            <person name="Albert R."/>
            <person name="Binder M."/>
            <person name="Bloem J."/>
            <person name="Labutti K."/>
            <person name="Salamov A."/>
            <person name="Andreopoulos B."/>
            <person name="Baker S.E."/>
            <person name="Barry K."/>
            <person name="Bills G."/>
            <person name="Bluhm B.H."/>
            <person name="Cannon C."/>
            <person name="Castanera R."/>
            <person name="Culley D.E."/>
            <person name="Daum C."/>
            <person name="Ezra D."/>
            <person name="Gonzalez J.B."/>
            <person name="Henrissat B."/>
            <person name="Kuo A."/>
            <person name="Liang C."/>
            <person name="Lipzen A."/>
            <person name="Lutzoni F."/>
            <person name="Magnuson J."/>
            <person name="Mondo S."/>
            <person name="Nolan M."/>
            <person name="Ohm R."/>
            <person name="Pangilinan J."/>
            <person name="Park H.-J.H."/>
            <person name="Ramirez L."/>
            <person name="Alfaro M."/>
            <person name="Sun H."/>
            <person name="Tritt A."/>
            <person name="Yoshinaga Y."/>
            <person name="Zwiers L.-H.L."/>
            <person name="Turgeon B.G."/>
            <person name="Goodwin S.B."/>
            <person name="Spatafora J.W."/>
            <person name="Crous P.W."/>
            <person name="Grigoriev I.V."/>
        </authorList>
    </citation>
    <scope>NUCLEOTIDE SEQUENCE [LARGE SCALE GENOMIC DNA]</scope>
    <source>
        <strain evidence="6 7">CBS 611.86</strain>
    </source>
</reference>
<dbReference type="InterPro" id="IPR001841">
    <property type="entry name" value="Znf_RING"/>
</dbReference>
<dbReference type="Proteomes" id="UP000481861">
    <property type="component" value="Unassembled WGS sequence"/>
</dbReference>
<evidence type="ECO:0000256" key="2">
    <source>
        <dbReference type="PROSITE-ProRule" id="PRU01215"/>
    </source>
</evidence>
<evidence type="ECO:0000256" key="1">
    <source>
        <dbReference type="PROSITE-ProRule" id="PRU00175"/>
    </source>
</evidence>
<dbReference type="InterPro" id="IPR044063">
    <property type="entry name" value="ZF_RING_GID"/>
</dbReference>
<evidence type="ECO:0000259" key="4">
    <source>
        <dbReference type="PROSITE" id="PS50089"/>
    </source>
</evidence>
<dbReference type="InterPro" id="IPR013083">
    <property type="entry name" value="Znf_RING/FYVE/PHD"/>
</dbReference>